<dbReference type="Proteomes" id="UP000050794">
    <property type="component" value="Unassembled WGS sequence"/>
</dbReference>
<keyword evidence="2" id="KW-1185">Reference proteome</keyword>
<reference evidence="3" key="1">
    <citation type="submission" date="2016-06" db="UniProtKB">
        <authorList>
            <consortium name="WormBaseParasite"/>
        </authorList>
    </citation>
    <scope>IDENTIFICATION</scope>
</reference>
<dbReference type="WBParaSite" id="TCNE_0001301301-mRNA-1">
    <property type="protein sequence ID" value="TCNE_0001301301-mRNA-1"/>
    <property type="gene ID" value="TCNE_0001301301"/>
</dbReference>
<evidence type="ECO:0000313" key="3">
    <source>
        <dbReference type="WBParaSite" id="TCNE_0001301301-mRNA-1"/>
    </source>
</evidence>
<proteinExistence type="predicted"/>
<accession>A0A183UWZ3</accession>
<name>A0A183UWZ3_TOXCA</name>
<dbReference type="AlphaFoldDB" id="A0A183UWZ3"/>
<evidence type="ECO:0000313" key="1">
    <source>
        <dbReference type="EMBL" id="VDM44334.1"/>
    </source>
</evidence>
<dbReference type="EMBL" id="UYWY01021522">
    <property type="protein sequence ID" value="VDM44334.1"/>
    <property type="molecule type" value="Genomic_DNA"/>
</dbReference>
<reference evidence="1 2" key="2">
    <citation type="submission" date="2018-11" db="EMBL/GenBank/DDBJ databases">
        <authorList>
            <consortium name="Pathogen Informatics"/>
        </authorList>
    </citation>
    <scope>NUCLEOTIDE SEQUENCE [LARGE SCALE GENOMIC DNA]</scope>
</reference>
<evidence type="ECO:0000313" key="2">
    <source>
        <dbReference type="Proteomes" id="UP000050794"/>
    </source>
</evidence>
<sequence>MALPNVSLSVFLTQQFREYAAALNLRFALPTSRGGLCSLLDGPLQVIKENIAREVGGSAGASVTVDISSGRCIKDSFIAATIHYRGGGSLKNAFLGLKRLKGRHDAKTVKRGYLKILNSVGISESSIYRVVTDSGANIVCAFKNEYEVLYDETGNAGCEEVTAVSI</sequence>
<protein>
    <submittedName>
        <fullName evidence="3">Phosphotransferase</fullName>
    </submittedName>
</protein>
<gene>
    <name evidence="1" type="ORF">TCNE_LOCUS13013</name>
</gene>
<organism evidence="2 3">
    <name type="scientific">Toxocara canis</name>
    <name type="common">Canine roundworm</name>
    <dbReference type="NCBI Taxonomy" id="6265"/>
    <lineage>
        <taxon>Eukaryota</taxon>
        <taxon>Metazoa</taxon>
        <taxon>Ecdysozoa</taxon>
        <taxon>Nematoda</taxon>
        <taxon>Chromadorea</taxon>
        <taxon>Rhabditida</taxon>
        <taxon>Spirurina</taxon>
        <taxon>Ascaridomorpha</taxon>
        <taxon>Ascaridoidea</taxon>
        <taxon>Toxocaridae</taxon>
        <taxon>Toxocara</taxon>
    </lineage>
</organism>